<evidence type="ECO:0000256" key="9">
    <source>
        <dbReference type="SAM" id="MobiDB-lite"/>
    </source>
</evidence>
<dbReference type="Gene3D" id="3.30.40.10">
    <property type="entry name" value="Zinc/RING finger domain, C3HC4 (zinc finger)"/>
    <property type="match status" value="1"/>
</dbReference>
<dbReference type="SMART" id="SM00249">
    <property type="entry name" value="PHD"/>
    <property type="match status" value="1"/>
</dbReference>
<dbReference type="PROSITE" id="PS50016">
    <property type="entry name" value="ZF_PHD_2"/>
    <property type="match status" value="1"/>
</dbReference>
<dbReference type="GO" id="GO:0005524">
    <property type="term" value="F:ATP binding"/>
    <property type="evidence" value="ECO:0007669"/>
    <property type="project" value="UniProtKB-KW"/>
</dbReference>
<dbReference type="FunFam" id="3.30.40.10:FF:000691">
    <property type="entry name" value="Origin recognition complex subunit 1"/>
    <property type="match status" value="1"/>
</dbReference>
<keyword evidence="8" id="KW-0547">Nucleotide-binding</keyword>
<evidence type="ECO:0000256" key="8">
    <source>
        <dbReference type="RuleBase" id="RU365058"/>
    </source>
</evidence>
<feature type="compositionally biased region" description="Low complexity" evidence="9">
    <location>
        <begin position="14"/>
        <end position="27"/>
    </location>
</feature>
<keyword evidence="6 8" id="KW-0539">Nucleus</keyword>
<keyword evidence="2" id="KW-0479">Metal-binding</keyword>
<feature type="domain" description="PHD-type" evidence="10">
    <location>
        <begin position="128"/>
        <end position="177"/>
    </location>
</feature>
<dbReference type="InterPro" id="IPR019787">
    <property type="entry name" value="Znf_PHD-finger"/>
</dbReference>
<organism evidence="12 13">
    <name type="scientific">Iris pallida</name>
    <name type="common">Sweet iris</name>
    <dbReference type="NCBI Taxonomy" id="29817"/>
    <lineage>
        <taxon>Eukaryota</taxon>
        <taxon>Viridiplantae</taxon>
        <taxon>Streptophyta</taxon>
        <taxon>Embryophyta</taxon>
        <taxon>Tracheophyta</taxon>
        <taxon>Spermatophyta</taxon>
        <taxon>Magnoliopsida</taxon>
        <taxon>Liliopsida</taxon>
        <taxon>Asparagales</taxon>
        <taxon>Iridaceae</taxon>
        <taxon>Iridoideae</taxon>
        <taxon>Irideae</taxon>
        <taxon>Iris</taxon>
    </lineage>
</organism>
<comment type="similarity">
    <text evidence="8">Belongs to the ORC1 family.</text>
</comment>
<evidence type="ECO:0000256" key="5">
    <source>
        <dbReference type="ARBA" id="ARBA00023125"/>
    </source>
</evidence>
<evidence type="ECO:0000259" key="11">
    <source>
        <dbReference type="PROSITE" id="PS51038"/>
    </source>
</evidence>
<dbReference type="Gene3D" id="2.30.30.490">
    <property type="match status" value="1"/>
</dbReference>
<evidence type="ECO:0000313" key="12">
    <source>
        <dbReference type="EMBL" id="KAJ6801929.1"/>
    </source>
</evidence>
<feature type="domain" description="BAH" evidence="11">
    <location>
        <begin position="186"/>
        <end position="303"/>
    </location>
</feature>
<evidence type="ECO:0000256" key="2">
    <source>
        <dbReference type="ARBA" id="ARBA00022723"/>
    </source>
</evidence>
<dbReference type="FunFam" id="2.30.30.490:FF:000020">
    <property type="entry name" value="Origin recognition complex subunit 1"/>
    <property type="match status" value="1"/>
</dbReference>
<feature type="region of interest" description="Disordered" evidence="9">
    <location>
        <begin position="1"/>
        <end position="88"/>
    </location>
</feature>
<dbReference type="InterPro" id="IPR043151">
    <property type="entry name" value="BAH_sf"/>
</dbReference>
<dbReference type="GO" id="GO:0003682">
    <property type="term" value="F:chromatin binding"/>
    <property type="evidence" value="ECO:0007669"/>
    <property type="project" value="InterPro"/>
</dbReference>
<dbReference type="Pfam" id="PF00628">
    <property type="entry name" value="PHD"/>
    <property type="match status" value="1"/>
</dbReference>
<dbReference type="PANTHER" id="PTHR10763">
    <property type="entry name" value="CELL DIVISION CONTROL PROTEIN 6-RELATED"/>
    <property type="match status" value="1"/>
</dbReference>
<keyword evidence="5 8" id="KW-0238">DNA-binding</keyword>
<dbReference type="EMBL" id="JANAVB010037420">
    <property type="protein sequence ID" value="KAJ6801929.1"/>
    <property type="molecule type" value="Genomic_DNA"/>
</dbReference>
<feature type="compositionally biased region" description="Basic and acidic residues" evidence="9">
    <location>
        <begin position="75"/>
        <end position="88"/>
    </location>
</feature>
<dbReference type="InterPro" id="IPR001965">
    <property type="entry name" value="Znf_PHD"/>
</dbReference>
<dbReference type="SMART" id="SM00439">
    <property type="entry name" value="BAH"/>
    <property type="match status" value="1"/>
</dbReference>
<keyword evidence="8" id="KW-0235">DNA replication</keyword>
<feature type="region of interest" description="Disordered" evidence="9">
    <location>
        <begin position="310"/>
        <end position="335"/>
    </location>
</feature>
<dbReference type="InterPro" id="IPR050311">
    <property type="entry name" value="ORC1/CDC6"/>
</dbReference>
<reference evidence="12" key="1">
    <citation type="journal article" date="2023" name="GigaByte">
        <title>Genome assembly of the bearded iris, Iris pallida Lam.</title>
        <authorList>
            <person name="Bruccoleri R.E."/>
            <person name="Oakeley E.J."/>
            <person name="Faust A.M.E."/>
            <person name="Altorfer M."/>
            <person name="Dessus-Babus S."/>
            <person name="Burckhardt D."/>
            <person name="Oertli M."/>
            <person name="Naumann U."/>
            <person name="Petersen F."/>
            <person name="Wong J."/>
        </authorList>
    </citation>
    <scope>NUCLEOTIDE SEQUENCE</scope>
    <source>
        <strain evidence="12">GSM-AAB239-AS_SAM_17_03QT</strain>
    </source>
</reference>
<dbReference type="GO" id="GO:0003688">
    <property type="term" value="F:DNA replication origin binding"/>
    <property type="evidence" value="ECO:0007669"/>
    <property type="project" value="TreeGrafter"/>
</dbReference>
<evidence type="ECO:0000256" key="7">
    <source>
        <dbReference type="PROSITE-ProRule" id="PRU00146"/>
    </source>
</evidence>
<evidence type="ECO:0000256" key="1">
    <source>
        <dbReference type="ARBA" id="ARBA00004123"/>
    </source>
</evidence>
<comment type="subcellular location">
    <subcellularLocation>
        <location evidence="1 8">Nucleus</location>
    </subcellularLocation>
</comment>
<keyword evidence="8" id="KW-0067">ATP-binding</keyword>
<sequence>MDSTPLKPDPKLAPSTTPRRSLRRLSTCPDPKTPQSTPRSARKPKPKSGPANPPPPPPSFSPVTPSAKEPKKRSRSVEPRVRVSEPPKKQKRVYYRKVVYDGGEFAIGDDVYVKRKEGADSDDEDPEMEECRICFEAGRSLMIECDDCLGGFHLRCLKPPLRKVPDGDWACGFCVAIREGRAVEMPRPPEGKRVRRTAKERLLSSDLWAARIERLWKEPDGNYWMRCRWYMIPEETSVGRQSHNLRRELYRTNHSSDVEMESVIRHCYVMNPKEYSEASNGGDDVFYCEYEYDVHWHSFKRIADIADDDDNDEGAGNDEDWKISKDSGCTDEDSECEEDTAIDSTPHKYSNHELAANSRKGRIFGIHKIGIKKIPEHVRRHKQSELERAKATLLLATLPKSLPCRNKEMEEISAFIKGAICDDHCFGRCLYIHGVPGTGKAYYECTFCLEES</sequence>
<dbReference type="PANTHER" id="PTHR10763:SF23">
    <property type="entry name" value="ORIGIN RECOGNITION COMPLEX SUBUNIT 1"/>
    <property type="match status" value="1"/>
</dbReference>
<dbReference type="InterPro" id="IPR013083">
    <property type="entry name" value="Znf_RING/FYVE/PHD"/>
</dbReference>
<comment type="caution">
    <text evidence="12">The sequence shown here is derived from an EMBL/GenBank/DDBJ whole genome shotgun (WGS) entry which is preliminary data.</text>
</comment>
<dbReference type="PROSITE" id="PS51038">
    <property type="entry name" value="BAH"/>
    <property type="match status" value="1"/>
</dbReference>
<accession>A0AAX6EDC5</accession>
<dbReference type="Proteomes" id="UP001140949">
    <property type="component" value="Unassembled WGS sequence"/>
</dbReference>
<evidence type="ECO:0000256" key="3">
    <source>
        <dbReference type="ARBA" id="ARBA00022771"/>
    </source>
</evidence>
<dbReference type="SUPFAM" id="SSF57903">
    <property type="entry name" value="FYVE/PHD zinc finger"/>
    <property type="match status" value="1"/>
</dbReference>
<dbReference type="PROSITE" id="PS01359">
    <property type="entry name" value="ZF_PHD_1"/>
    <property type="match status" value="1"/>
</dbReference>
<comment type="subunit">
    <text evidence="8">Component of the origin recognition complex (ORC) composed of at least ORC1, ORC2, ORC3, ORC4, ORC5 and ORC6. ORC is regulated in a cell-cycle and development dependent manner. It is sequentially assembled at the exit from anaphase of mitosis and disassembled as cells enter S phase. Binds unmodified and methylated histone H3.</text>
</comment>
<dbReference type="Gene3D" id="3.40.50.300">
    <property type="entry name" value="P-loop containing nucleotide triphosphate hydrolases"/>
    <property type="match status" value="1"/>
</dbReference>
<dbReference type="InterPro" id="IPR027417">
    <property type="entry name" value="P-loop_NTPase"/>
</dbReference>
<dbReference type="AlphaFoldDB" id="A0AAX6EDC5"/>
<evidence type="ECO:0000256" key="6">
    <source>
        <dbReference type="ARBA" id="ARBA00023242"/>
    </source>
</evidence>
<keyword evidence="13" id="KW-1185">Reference proteome</keyword>
<protein>
    <recommendedName>
        <fullName evidence="8">Origin recognition complex subunit 1</fullName>
    </recommendedName>
</protein>
<name>A0AAX6EDC5_IRIPA</name>
<reference evidence="12" key="2">
    <citation type="submission" date="2023-04" db="EMBL/GenBank/DDBJ databases">
        <authorList>
            <person name="Bruccoleri R.E."/>
            <person name="Oakeley E.J."/>
            <person name="Faust A.-M."/>
            <person name="Dessus-Babus S."/>
            <person name="Altorfer M."/>
            <person name="Burckhardt D."/>
            <person name="Oertli M."/>
            <person name="Naumann U."/>
            <person name="Petersen F."/>
            <person name="Wong J."/>
        </authorList>
    </citation>
    <scope>NUCLEOTIDE SEQUENCE</scope>
    <source>
        <strain evidence="12">GSM-AAB239-AS_SAM_17_03QT</strain>
        <tissue evidence="12">Leaf</tissue>
    </source>
</reference>
<gene>
    <name evidence="12" type="ORF">M6B38_192660</name>
</gene>
<keyword evidence="4" id="KW-0862">Zinc</keyword>
<dbReference type="InterPro" id="IPR001025">
    <property type="entry name" value="BAH_dom"/>
</dbReference>
<dbReference type="GO" id="GO:0005664">
    <property type="term" value="C:nuclear origin of replication recognition complex"/>
    <property type="evidence" value="ECO:0007669"/>
    <property type="project" value="TreeGrafter"/>
</dbReference>
<dbReference type="GO" id="GO:0033314">
    <property type="term" value="P:mitotic DNA replication checkpoint signaling"/>
    <property type="evidence" value="ECO:0007669"/>
    <property type="project" value="TreeGrafter"/>
</dbReference>
<dbReference type="GO" id="GO:0008270">
    <property type="term" value="F:zinc ion binding"/>
    <property type="evidence" value="ECO:0007669"/>
    <property type="project" value="UniProtKB-KW"/>
</dbReference>
<evidence type="ECO:0000259" key="10">
    <source>
        <dbReference type="PROSITE" id="PS50016"/>
    </source>
</evidence>
<dbReference type="InterPro" id="IPR011011">
    <property type="entry name" value="Znf_FYVE_PHD"/>
</dbReference>
<proteinExistence type="inferred from homology"/>
<dbReference type="GO" id="GO:0006270">
    <property type="term" value="P:DNA replication initiation"/>
    <property type="evidence" value="ECO:0007669"/>
    <property type="project" value="TreeGrafter"/>
</dbReference>
<comment type="function">
    <text evidence="8">Component of the origin recognition complex (ORC) that binds origins of replication. DNA-binding is ATP-dependent, however specific DNA sequences that define origins of replication have not been identified so far. ORC is required to assemble the pre-replication complex necessary to initiate DNA replication.</text>
</comment>
<keyword evidence="3 7" id="KW-0863">Zinc-finger</keyword>
<feature type="compositionally biased region" description="Pro residues" evidence="9">
    <location>
        <begin position="51"/>
        <end position="60"/>
    </location>
</feature>
<evidence type="ECO:0000256" key="4">
    <source>
        <dbReference type="ARBA" id="ARBA00022833"/>
    </source>
</evidence>
<evidence type="ECO:0000313" key="13">
    <source>
        <dbReference type="Proteomes" id="UP001140949"/>
    </source>
</evidence>
<dbReference type="InterPro" id="IPR019786">
    <property type="entry name" value="Zinc_finger_PHD-type_CS"/>
</dbReference>
<dbReference type="Pfam" id="PF01426">
    <property type="entry name" value="BAH"/>
    <property type="match status" value="1"/>
</dbReference>